<comment type="similarity">
    <text evidence="1">Belongs to the carbohydrate kinase pfkB family.</text>
</comment>
<dbReference type="SUPFAM" id="SSF53613">
    <property type="entry name" value="Ribokinase-like"/>
    <property type="match status" value="1"/>
</dbReference>
<dbReference type="CDD" id="cd01174">
    <property type="entry name" value="ribokinase"/>
    <property type="match status" value="1"/>
</dbReference>
<feature type="binding site" evidence="12">
    <location>
        <begin position="51"/>
        <end position="55"/>
    </location>
    <ligand>
        <name>substrate</name>
    </ligand>
</feature>
<dbReference type="EMBL" id="CP036281">
    <property type="protein sequence ID" value="QDU80939.1"/>
    <property type="molecule type" value="Genomic_DNA"/>
</dbReference>
<protein>
    <recommendedName>
        <fullName evidence="3 12">Ribokinase</fullName>
        <shortName evidence="12">RK</shortName>
        <ecNumber evidence="2 12">2.7.1.15</ecNumber>
    </recommendedName>
</protein>
<evidence type="ECO:0000256" key="7">
    <source>
        <dbReference type="ARBA" id="ARBA00022777"/>
    </source>
</evidence>
<evidence type="ECO:0000256" key="12">
    <source>
        <dbReference type="HAMAP-Rule" id="MF_01987"/>
    </source>
</evidence>
<evidence type="ECO:0000256" key="4">
    <source>
        <dbReference type="ARBA" id="ARBA00022679"/>
    </source>
</evidence>
<keyword evidence="8 12" id="KW-0067">ATP-binding</keyword>
<evidence type="ECO:0000256" key="3">
    <source>
        <dbReference type="ARBA" id="ARBA00016943"/>
    </source>
</evidence>
<dbReference type="GO" id="GO:0019303">
    <property type="term" value="P:D-ribose catabolic process"/>
    <property type="evidence" value="ECO:0007669"/>
    <property type="project" value="UniProtKB-UniRule"/>
</dbReference>
<comment type="subunit">
    <text evidence="12">Homodimer.</text>
</comment>
<keyword evidence="4 12" id="KW-0808">Transferase</keyword>
<feature type="binding site" evidence="12">
    <location>
        <begin position="23"/>
        <end position="25"/>
    </location>
    <ligand>
        <name>substrate</name>
    </ligand>
</feature>
<dbReference type="EC" id="2.7.1.15" evidence="2 12"/>
<dbReference type="PRINTS" id="PR00990">
    <property type="entry name" value="RIBOKINASE"/>
</dbReference>
<dbReference type="Pfam" id="PF00294">
    <property type="entry name" value="PfkB"/>
    <property type="match status" value="1"/>
</dbReference>
<keyword evidence="10 12" id="KW-0630">Potassium</keyword>
<evidence type="ECO:0000256" key="6">
    <source>
        <dbReference type="ARBA" id="ARBA00022741"/>
    </source>
</evidence>
<dbReference type="InterPro" id="IPR011877">
    <property type="entry name" value="Ribokinase"/>
</dbReference>
<accession>A0A518CNY8</accession>
<dbReference type="PIRSF" id="PIRSF000535">
    <property type="entry name" value="1PFK/6PFK/LacC"/>
    <property type="match status" value="1"/>
</dbReference>
<dbReference type="InterPro" id="IPR002173">
    <property type="entry name" value="Carboh/pur_kinase_PfkB_CS"/>
</dbReference>
<feature type="domain" description="Carbohydrate kinase PfkB" evidence="13">
    <location>
        <begin position="15"/>
        <end position="308"/>
    </location>
</feature>
<keyword evidence="12" id="KW-0963">Cytoplasm</keyword>
<evidence type="ECO:0000256" key="5">
    <source>
        <dbReference type="ARBA" id="ARBA00022723"/>
    </source>
</evidence>
<dbReference type="OrthoDB" id="9775849at2"/>
<dbReference type="InterPro" id="IPR029056">
    <property type="entry name" value="Ribokinase-like"/>
</dbReference>
<evidence type="ECO:0000259" key="13">
    <source>
        <dbReference type="Pfam" id="PF00294"/>
    </source>
</evidence>
<dbReference type="GO" id="GO:0005829">
    <property type="term" value="C:cytosol"/>
    <property type="evidence" value="ECO:0007669"/>
    <property type="project" value="TreeGrafter"/>
</dbReference>
<evidence type="ECO:0000313" key="14">
    <source>
        <dbReference type="EMBL" id="QDU80939.1"/>
    </source>
</evidence>
<dbReference type="NCBIfam" id="TIGR02152">
    <property type="entry name" value="D_ribokin_bact"/>
    <property type="match status" value="1"/>
</dbReference>
<sequence length="322" mass="33687">MVIPGNFIPTGQRPRIVVVGSINMDLVARVDRLPKPGETVASQQLDQLPGGKGANQAVAATRLKAETTMLGRLGDDSFGPVLQSSLKEAGVATSSILVSENQSSGVALIGVEESGQNCITIVSGANGQITTDDIDTWENVISDADLVLLQLEIPHPVVELVLERCQEQGVLTMLDPAPMPAEQLGSRMYVADIMTPNQTEAELLVGFTVTTTEDAQRAAEELQRRGASTVVIKLGADGALVVDEAGHATHITAPEVNVVDTTAAGDAFNAGLAVALVEGKSLANAVQYGCITGSLATTKLGAQPAMPSRAEVDRLFKEQTRL</sequence>
<keyword evidence="6 12" id="KW-0547">Nucleotide-binding</keyword>
<dbReference type="GO" id="GO:0004747">
    <property type="term" value="F:ribokinase activity"/>
    <property type="evidence" value="ECO:0007669"/>
    <property type="project" value="UniProtKB-UniRule"/>
</dbReference>
<dbReference type="Gene3D" id="3.40.1190.20">
    <property type="match status" value="1"/>
</dbReference>
<feature type="binding site" evidence="12">
    <location>
        <position position="152"/>
    </location>
    <ligand>
        <name>substrate</name>
    </ligand>
</feature>
<keyword evidence="7 12" id="KW-0418">Kinase</keyword>
<keyword evidence="5 12" id="KW-0479">Metal-binding</keyword>
<dbReference type="PANTHER" id="PTHR10584">
    <property type="entry name" value="SUGAR KINASE"/>
    <property type="match status" value="1"/>
</dbReference>
<feature type="binding site" evidence="12">
    <location>
        <position position="299"/>
    </location>
    <ligand>
        <name>K(+)</name>
        <dbReference type="ChEBI" id="CHEBI:29103"/>
    </ligand>
</feature>
<feature type="binding site" evidence="12">
    <location>
        <position position="260"/>
    </location>
    <ligand>
        <name>K(+)</name>
        <dbReference type="ChEBI" id="CHEBI:29103"/>
    </ligand>
</feature>
<dbReference type="InterPro" id="IPR002139">
    <property type="entry name" value="Ribo/fructo_kinase"/>
</dbReference>
<proteinExistence type="inferred from homology"/>
<feature type="binding site" evidence="12">
    <location>
        <position position="262"/>
    </location>
    <ligand>
        <name>K(+)</name>
        <dbReference type="ChEBI" id="CHEBI:29103"/>
    </ligand>
</feature>
<dbReference type="PANTHER" id="PTHR10584:SF166">
    <property type="entry name" value="RIBOKINASE"/>
    <property type="match status" value="1"/>
</dbReference>
<feature type="binding site" evidence="12">
    <location>
        <position position="197"/>
    </location>
    <ligand>
        <name>ATP</name>
        <dbReference type="ChEBI" id="CHEBI:30616"/>
    </ligand>
</feature>
<comment type="cofactor">
    <cofactor evidence="12">
        <name>Mg(2+)</name>
        <dbReference type="ChEBI" id="CHEBI:18420"/>
    </cofactor>
    <text evidence="12">Requires a divalent cation, most likely magnesium in vivo, as an electrophilic catalyst to aid phosphoryl group transfer. It is the chelate of the metal and the nucleotide that is the actual substrate.</text>
</comment>
<comment type="subcellular location">
    <subcellularLocation>
        <location evidence="12">Cytoplasm</location>
    </subcellularLocation>
</comment>
<dbReference type="HAMAP" id="MF_01987">
    <property type="entry name" value="Ribokinase"/>
    <property type="match status" value="1"/>
</dbReference>
<dbReference type="PROSITE" id="PS00584">
    <property type="entry name" value="PFKB_KINASES_2"/>
    <property type="match status" value="1"/>
</dbReference>
<comment type="caution">
    <text evidence="12">Lacks conserved residue(s) required for the propagation of feature annotation.</text>
</comment>
<comment type="pathway">
    <text evidence="12">Carbohydrate metabolism; D-ribose degradation; D-ribose 5-phosphate from beta-D-ribopyranose: step 2/2.</text>
</comment>
<dbReference type="RefSeq" id="WP_144996167.1">
    <property type="nucleotide sequence ID" value="NZ_CP036281.1"/>
</dbReference>
<evidence type="ECO:0000313" key="15">
    <source>
        <dbReference type="Proteomes" id="UP000317178"/>
    </source>
</evidence>
<dbReference type="GO" id="GO:0005524">
    <property type="term" value="F:ATP binding"/>
    <property type="evidence" value="ECO:0007669"/>
    <property type="project" value="UniProtKB-UniRule"/>
</dbReference>
<dbReference type="InterPro" id="IPR017583">
    <property type="entry name" value="Tagatose/fructose_Pkinase"/>
</dbReference>
<comment type="similarity">
    <text evidence="12">Belongs to the carbohydrate kinase PfkB family. Ribokinase subfamily.</text>
</comment>
<feature type="binding site" evidence="12">
    <location>
        <begin position="233"/>
        <end position="238"/>
    </location>
    <ligand>
        <name>ATP</name>
        <dbReference type="ChEBI" id="CHEBI:30616"/>
    </ligand>
</feature>
<dbReference type="Proteomes" id="UP000317178">
    <property type="component" value="Chromosome"/>
</dbReference>
<feature type="binding site" evidence="12">
    <location>
        <position position="266"/>
    </location>
    <ligand>
        <name>substrate</name>
    </ligand>
</feature>
<dbReference type="AlphaFoldDB" id="A0A518CNY8"/>
<comment type="activity regulation">
    <text evidence="12">Activated by a monovalent cation that binds near, but not in, the active site. The most likely occupant of the site in vivo is potassium. Ion binding induces a conformational change that may alter substrate affinity.</text>
</comment>
<keyword evidence="15" id="KW-1185">Reference proteome</keyword>
<keyword evidence="11 12" id="KW-0119">Carbohydrate metabolism</keyword>
<dbReference type="KEGG" id="plon:Pla110_26750"/>
<dbReference type="GO" id="GO:0046872">
    <property type="term" value="F:metal ion binding"/>
    <property type="evidence" value="ECO:0007669"/>
    <property type="project" value="UniProtKB-KW"/>
</dbReference>
<comment type="catalytic activity">
    <reaction evidence="12">
        <text>D-ribose + ATP = D-ribose 5-phosphate + ADP + H(+)</text>
        <dbReference type="Rhea" id="RHEA:13697"/>
        <dbReference type="ChEBI" id="CHEBI:15378"/>
        <dbReference type="ChEBI" id="CHEBI:30616"/>
        <dbReference type="ChEBI" id="CHEBI:47013"/>
        <dbReference type="ChEBI" id="CHEBI:78346"/>
        <dbReference type="ChEBI" id="CHEBI:456216"/>
        <dbReference type="EC" id="2.7.1.15"/>
    </reaction>
</comment>
<feature type="active site" description="Proton acceptor" evidence="12">
    <location>
        <position position="266"/>
    </location>
</feature>
<evidence type="ECO:0000256" key="9">
    <source>
        <dbReference type="ARBA" id="ARBA00022842"/>
    </source>
</evidence>
<name>A0A518CNY8_9PLAN</name>
<comment type="function">
    <text evidence="12">Catalyzes the phosphorylation of ribose at O-5 in a reaction requiring ATP and magnesium. The resulting D-ribose-5-phosphate can then be used either for sythesis of nucleotides, histidine, and tryptophan, or as a component of the pentose phosphate pathway.</text>
</comment>
<gene>
    <name evidence="14" type="primary">rbsK_1</name>
    <name evidence="12" type="synonym">rbsK</name>
    <name evidence="14" type="ORF">Pla110_26750</name>
</gene>
<dbReference type="UniPathway" id="UPA00916">
    <property type="reaction ID" value="UER00889"/>
</dbReference>
<feature type="binding site" evidence="12">
    <location>
        <position position="296"/>
    </location>
    <ligand>
        <name>K(+)</name>
        <dbReference type="ChEBI" id="CHEBI:29103"/>
    </ligand>
</feature>
<reference evidence="14 15" key="1">
    <citation type="submission" date="2019-02" db="EMBL/GenBank/DDBJ databases">
        <title>Deep-cultivation of Planctomycetes and their phenomic and genomic characterization uncovers novel biology.</title>
        <authorList>
            <person name="Wiegand S."/>
            <person name="Jogler M."/>
            <person name="Boedeker C."/>
            <person name="Pinto D."/>
            <person name="Vollmers J."/>
            <person name="Rivas-Marin E."/>
            <person name="Kohn T."/>
            <person name="Peeters S.H."/>
            <person name="Heuer A."/>
            <person name="Rast P."/>
            <person name="Oberbeckmann S."/>
            <person name="Bunk B."/>
            <person name="Jeske O."/>
            <person name="Meyerdierks A."/>
            <person name="Storesund J.E."/>
            <person name="Kallscheuer N."/>
            <person name="Luecker S."/>
            <person name="Lage O.M."/>
            <person name="Pohl T."/>
            <person name="Merkel B.J."/>
            <person name="Hornburger P."/>
            <person name="Mueller R.-W."/>
            <person name="Bruemmer F."/>
            <person name="Labrenz M."/>
            <person name="Spormann A.M."/>
            <person name="Op den Camp H."/>
            <person name="Overmann J."/>
            <person name="Amann R."/>
            <person name="Jetten M.S.M."/>
            <person name="Mascher T."/>
            <person name="Medema M.H."/>
            <person name="Devos D.P."/>
            <person name="Kaster A.-K."/>
            <person name="Ovreas L."/>
            <person name="Rohde M."/>
            <person name="Galperin M.Y."/>
            <person name="Jogler C."/>
        </authorList>
    </citation>
    <scope>NUCLEOTIDE SEQUENCE [LARGE SCALE GENOMIC DNA]</scope>
    <source>
        <strain evidence="14 15">Pla110</strain>
    </source>
</reference>
<evidence type="ECO:0000256" key="10">
    <source>
        <dbReference type="ARBA" id="ARBA00022958"/>
    </source>
</evidence>
<organism evidence="14 15">
    <name type="scientific">Polystyrenella longa</name>
    <dbReference type="NCBI Taxonomy" id="2528007"/>
    <lineage>
        <taxon>Bacteria</taxon>
        <taxon>Pseudomonadati</taxon>
        <taxon>Planctomycetota</taxon>
        <taxon>Planctomycetia</taxon>
        <taxon>Planctomycetales</taxon>
        <taxon>Planctomycetaceae</taxon>
        <taxon>Polystyrenella</taxon>
    </lineage>
</organism>
<evidence type="ECO:0000256" key="2">
    <source>
        <dbReference type="ARBA" id="ARBA00012035"/>
    </source>
</evidence>
<feature type="binding site" evidence="12">
    <location>
        <position position="301"/>
    </location>
    <ligand>
        <name>K(+)</name>
        <dbReference type="ChEBI" id="CHEBI:29103"/>
    </ligand>
</feature>
<evidence type="ECO:0000256" key="8">
    <source>
        <dbReference type="ARBA" id="ARBA00022840"/>
    </source>
</evidence>
<evidence type="ECO:0000256" key="1">
    <source>
        <dbReference type="ARBA" id="ARBA00005380"/>
    </source>
</evidence>
<evidence type="ECO:0000256" key="11">
    <source>
        <dbReference type="ARBA" id="ARBA00023277"/>
    </source>
</evidence>
<keyword evidence="9 12" id="KW-0460">Magnesium</keyword>
<dbReference type="InterPro" id="IPR011611">
    <property type="entry name" value="PfkB_dom"/>
</dbReference>
<feature type="binding site" evidence="12">
    <location>
        <begin position="265"/>
        <end position="266"/>
    </location>
    <ligand>
        <name>ATP</name>
        <dbReference type="ChEBI" id="CHEBI:30616"/>
    </ligand>
</feature>